<gene>
    <name evidence="1" type="ORF">DFH07DRAFT_955433</name>
</gene>
<dbReference type="EMBL" id="JARJLG010000033">
    <property type="protein sequence ID" value="KAJ7766382.1"/>
    <property type="molecule type" value="Genomic_DNA"/>
</dbReference>
<dbReference type="Proteomes" id="UP001215280">
    <property type="component" value="Unassembled WGS sequence"/>
</dbReference>
<dbReference type="SUPFAM" id="SSF52047">
    <property type="entry name" value="RNI-like"/>
    <property type="match status" value="1"/>
</dbReference>
<protein>
    <submittedName>
        <fullName evidence="1">Uncharacterized protein</fullName>
    </submittedName>
</protein>
<reference evidence="1" key="1">
    <citation type="submission" date="2023-03" db="EMBL/GenBank/DDBJ databases">
        <title>Massive genome expansion in bonnet fungi (Mycena s.s.) driven by repeated elements and novel gene families across ecological guilds.</title>
        <authorList>
            <consortium name="Lawrence Berkeley National Laboratory"/>
            <person name="Harder C.B."/>
            <person name="Miyauchi S."/>
            <person name="Viragh M."/>
            <person name="Kuo A."/>
            <person name="Thoen E."/>
            <person name="Andreopoulos B."/>
            <person name="Lu D."/>
            <person name="Skrede I."/>
            <person name="Drula E."/>
            <person name="Henrissat B."/>
            <person name="Morin E."/>
            <person name="Kohler A."/>
            <person name="Barry K."/>
            <person name="LaButti K."/>
            <person name="Morin E."/>
            <person name="Salamov A."/>
            <person name="Lipzen A."/>
            <person name="Mereny Z."/>
            <person name="Hegedus B."/>
            <person name="Baldrian P."/>
            <person name="Stursova M."/>
            <person name="Weitz H."/>
            <person name="Taylor A."/>
            <person name="Grigoriev I.V."/>
            <person name="Nagy L.G."/>
            <person name="Martin F."/>
            <person name="Kauserud H."/>
        </authorList>
    </citation>
    <scope>NUCLEOTIDE SEQUENCE</scope>
    <source>
        <strain evidence="1">CBHHK188m</strain>
    </source>
</reference>
<organism evidence="1 2">
    <name type="scientific">Mycena maculata</name>
    <dbReference type="NCBI Taxonomy" id="230809"/>
    <lineage>
        <taxon>Eukaryota</taxon>
        <taxon>Fungi</taxon>
        <taxon>Dikarya</taxon>
        <taxon>Basidiomycota</taxon>
        <taxon>Agaricomycotina</taxon>
        <taxon>Agaricomycetes</taxon>
        <taxon>Agaricomycetidae</taxon>
        <taxon>Agaricales</taxon>
        <taxon>Marasmiineae</taxon>
        <taxon>Mycenaceae</taxon>
        <taxon>Mycena</taxon>
    </lineage>
</organism>
<proteinExistence type="predicted"/>
<dbReference type="AlphaFoldDB" id="A0AAD7JKF7"/>
<evidence type="ECO:0000313" key="1">
    <source>
        <dbReference type="EMBL" id="KAJ7766382.1"/>
    </source>
</evidence>
<evidence type="ECO:0000313" key="2">
    <source>
        <dbReference type="Proteomes" id="UP001215280"/>
    </source>
</evidence>
<sequence>MPPQELIDLIVDHLSGDISTLKSCCLAARAFVPSAQAHVFNKIDILPPSLDGARPSPCEKLYKLLTTSPHLTPLVNELNIVIVGSETSFDFNSDGEYLVEPHVPWIMSEGSEGSLALVLRLLDLKRIAILENGPWEWNTLRAFSMNWNKMGQALKSALAAVFSSPLLESVHLRGIIVESPAQLFSLFSEATSLKEMSLSRVYFNQRWDARDAWPESQLWCPRLRFLLISDLGGDSLCRYFLNPRIDLTHLASVTIATHLEGWRRKLVQAVVSSATEHPCLFRPHPDFLPSVLGANLRSIHYFTTDMFQLMAAAFAAYTRESCLETVVFEGPARGVATRTEDAKVDSALVHLPNLKTVEVQAYLWADMDIPLNMWSAQVQASLPSLVQRGLLTLTQIQRADRDVHHGWE</sequence>
<accession>A0AAD7JKF7</accession>
<keyword evidence="2" id="KW-1185">Reference proteome</keyword>
<comment type="caution">
    <text evidence="1">The sequence shown here is derived from an EMBL/GenBank/DDBJ whole genome shotgun (WGS) entry which is preliminary data.</text>
</comment>
<name>A0AAD7JKF7_9AGAR</name>